<dbReference type="AlphaFoldDB" id="M5TXR0"/>
<proteinExistence type="predicted"/>
<evidence type="ECO:0000313" key="1">
    <source>
        <dbReference type="EMBL" id="EMI54012.1"/>
    </source>
</evidence>
<dbReference type="EMBL" id="ANOH01000313">
    <property type="protein sequence ID" value="EMI54012.1"/>
    <property type="molecule type" value="Genomic_DNA"/>
</dbReference>
<accession>M5TXR0</accession>
<keyword evidence="2" id="KW-1185">Reference proteome</keyword>
<sequence>MESLWMTQEMPVRDWRIKDSSPRPLPENRVDMKYYRKTLNI</sequence>
<evidence type="ECO:0000313" key="2">
    <source>
        <dbReference type="Proteomes" id="UP000011885"/>
    </source>
</evidence>
<name>M5TXR0_9BACT</name>
<reference evidence="1 2" key="1">
    <citation type="journal article" date="2013" name="Mar. Genomics">
        <title>Expression of sulfatases in Rhodopirellula baltica and the diversity of sulfatases in the genus Rhodopirellula.</title>
        <authorList>
            <person name="Wegner C.E."/>
            <person name="Richter-Heitmann T."/>
            <person name="Klindworth A."/>
            <person name="Klockow C."/>
            <person name="Richter M."/>
            <person name="Achstetter T."/>
            <person name="Glockner F.O."/>
            <person name="Harder J."/>
        </authorList>
    </citation>
    <scope>NUCLEOTIDE SEQUENCE [LARGE SCALE GENOMIC DNA]</scope>
    <source>
        <strain evidence="1 2">SM41</strain>
    </source>
</reference>
<gene>
    <name evidence="1" type="ORF">RSSM_04555</name>
</gene>
<dbReference type="PATRIC" id="fig|1263870.3.peg.4819"/>
<protein>
    <submittedName>
        <fullName evidence="1">Uncharacterized protein</fullName>
    </submittedName>
</protein>
<organism evidence="1 2">
    <name type="scientific">Rhodopirellula sallentina SM41</name>
    <dbReference type="NCBI Taxonomy" id="1263870"/>
    <lineage>
        <taxon>Bacteria</taxon>
        <taxon>Pseudomonadati</taxon>
        <taxon>Planctomycetota</taxon>
        <taxon>Planctomycetia</taxon>
        <taxon>Pirellulales</taxon>
        <taxon>Pirellulaceae</taxon>
        <taxon>Rhodopirellula</taxon>
    </lineage>
</organism>
<comment type="caution">
    <text evidence="1">The sequence shown here is derived from an EMBL/GenBank/DDBJ whole genome shotgun (WGS) entry which is preliminary data.</text>
</comment>
<dbReference type="Proteomes" id="UP000011885">
    <property type="component" value="Unassembled WGS sequence"/>
</dbReference>